<keyword evidence="5" id="KW-1185">Reference proteome</keyword>
<evidence type="ECO:0000259" key="3">
    <source>
        <dbReference type="Pfam" id="PF20152"/>
    </source>
</evidence>
<dbReference type="Proteomes" id="UP000193986">
    <property type="component" value="Unassembled WGS sequence"/>
</dbReference>
<feature type="compositionally biased region" description="Polar residues" evidence="1">
    <location>
        <begin position="331"/>
        <end position="344"/>
    </location>
</feature>
<feature type="transmembrane region" description="Helical" evidence="2">
    <location>
        <begin position="72"/>
        <end position="100"/>
    </location>
</feature>
<feature type="domain" description="DUF6534" evidence="3">
    <location>
        <begin position="189"/>
        <end position="273"/>
    </location>
</feature>
<feature type="region of interest" description="Disordered" evidence="1">
    <location>
        <begin position="309"/>
        <end position="362"/>
    </location>
</feature>
<dbReference type="PANTHER" id="PTHR40465:SF1">
    <property type="entry name" value="DUF6534 DOMAIN-CONTAINING PROTEIN"/>
    <property type="match status" value="1"/>
</dbReference>
<keyword evidence="2" id="KW-0812">Transmembrane</keyword>
<dbReference type="Pfam" id="PF20152">
    <property type="entry name" value="DUF6534"/>
    <property type="match status" value="1"/>
</dbReference>
<reference evidence="4 5" key="1">
    <citation type="submission" date="2016-07" db="EMBL/GenBank/DDBJ databases">
        <title>Pervasive Adenine N6-methylation of Active Genes in Fungi.</title>
        <authorList>
            <consortium name="DOE Joint Genome Institute"/>
            <person name="Mondo S.J."/>
            <person name="Dannebaum R.O."/>
            <person name="Kuo R.C."/>
            <person name="Labutti K."/>
            <person name="Haridas S."/>
            <person name="Kuo A."/>
            <person name="Salamov A."/>
            <person name="Ahrendt S.R."/>
            <person name="Lipzen A."/>
            <person name="Sullivan W."/>
            <person name="Andreopoulos W.B."/>
            <person name="Clum A."/>
            <person name="Lindquist E."/>
            <person name="Daum C."/>
            <person name="Ramamoorthy G.K."/>
            <person name="Gryganskyi A."/>
            <person name="Culley D."/>
            <person name="Magnuson J.K."/>
            <person name="James T.Y."/>
            <person name="O'Malley M.A."/>
            <person name="Stajich J.E."/>
            <person name="Spatafora J.W."/>
            <person name="Visel A."/>
            <person name="Grigoriev I.V."/>
        </authorList>
    </citation>
    <scope>NUCLEOTIDE SEQUENCE [LARGE SCALE GENOMIC DNA]</scope>
    <source>
        <strain evidence="4 5">68-887.2</strain>
    </source>
</reference>
<feature type="transmembrane region" description="Helical" evidence="2">
    <location>
        <begin position="112"/>
        <end position="130"/>
    </location>
</feature>
<accession>A0A1Y2B4T8</accession>
<keyword evidence="2" id="KW-0472">Membrane</keyword>
<proteinExistence type="predicted"/>
<keyword evidence="2" id="KW-1133">Transmembrane helix</keyword>
<dbReference type="InterPro" id="IPR045339">
    <property type="entry name" value="DUF6534"/>
</dbReference>
<comment type="caution">
    <text evidence="4">The sequence shown here is derived from an EMBL/GenBank/DDBJ whole genome shotgun (WGS) entry which is preliminary data.</text>
</comment>
<feature type="transmembrane region" description="Helical" evidence="2">
    <location>
        <begin position="181"/>
        <end position="204"/>
    </location>
</feature>
<feature type="compositionally biased region" description="Basic and acidic residues" evidence="1">
    <location>
        <begin position="347"/>
        <end position="362"/>
    </location>
</feature>
<evidence type="ECO:0000313" key="5">
    <source>
        <dbReference type="Proteomes" id="UP000193986"/>
    </source>
</evidence>
<evidence type="ECO:0000313" key="4">
    <source>
        <dbReference type="EMBL" id="ORY29570.1"/>
    </source>
</evidence>
<dbReference type="InParanoid" id="A0A1Y2B4T8"/>
<name>A0A1Y2B4T8_9TREE</name>
<protein>
    <recommendedName>
        <fullName evidence="3">DUF6534 domain-containing protein</fullName>
    </recommendedName>
</protein>
<gene>
    <name evidence="4" type="ORF">BCR39DRAFT_505532</name>
</gene>
<evidence type="ECO:0000256" key="2">
    <source>
        <dbReference type="SAM" id="Phobius"/>
    </source>
</evidence>
<dbReference type="STRING" id="71784.A0A1Y2B4T8"/>
<dbReference type="AlphaFoldDB" id="A0A1Y2B4T8"/>
<feature type="compositionally biased region" description="Basic and acidic residues" evidence="1">
    <location>
        <begin position="309"/>
        <end position="319"/>
    </location>
</feature>
<dbReference type="EMBL" id="MCFC01000025">
    <property type="protein sequence ID" value="ORY29570.1"/>
    <property type="molecule type" value="Genomic_DNA"/>
</dbReference>
<dbReference type="OrthoDB" id="2562493at2759"/>
<sequence length="362" mass="40816">MSASNPLAGLTPEQQAVAIEQGAKALFESDLGIYLGPWLLGFTFDFALFGVMCHQLVHWLSLTSNERPFTRILLAWSVTASAASSFFALALIFHLFVYHFGTYSNFLTMQLVGWYTILIPLVILPAQLFYIERAYRINKNKIWIPIVGVALALGSVAGGIGGKIVVVRFSFAQLSGVRPYFWVWFGFTFACDSFLTGMILFGLWRSRTGWSQTDWLLNRLLRISVEAQLPATLLALALMITYSVKPDSFVLVFWEMWHPKTYVCALIAVLNAKFSLRADFASGGDDFSNSDKNAQNVYLHSERLHQDTVDIRDPDRSTESYEMPTLRIPLNRQQPPLTSDTQSDIVRGGEREWDSDNVRENG</sequence>
<feature type="transmembrane region" description="Helical" evidence="2">
    <location>
        <begin position="142"/>
        <end position="161"/>
    </location>
</feature>
<feature type="transmembrane region" description="Helical" evidence="2">
    <location>
        <begin position="38"/>
        <end position="60"/>
    </location>
</feature>
<evidence type="ECO:0000256" key="1">
    <source>
        <dbReference type="SAM" id="MobiDB-lite"/>
    </source>
</evidence>
<dbReference type="PANTHER" id="PTHR40465">
    <property type="entry name" value="CHROMOSOME 1, WHOLE GENOME SHOTGUN SEQUENCE"/>
    <property type="match status" value="1"/>
</dbReference>
<organism evidence="4 5">
    <name type="scientific">Naematelia encephala</name>
    <dbReference type="NCBI Taxonomy" id="71784"/>
    <lineage>
        <taxon>Eukaryota</taxon>
        <taxon>Fungi</taxon>
        <taxon>Dikarya</taxon>
        <taxon>Basidiomycota</taxon>
        <taxon>Agaricomycotina</taxon>
        <taxon>Tremellomycetes</taxon>
        <taxon>Tremellales</taxon>
        <taxon>Naemateliaceae</taxon>
        <taxon>Naematelia</taxon>
    </lineage>
</organism>